<reference evidence="2 3" key="1">
    <citation type="journal article" date="2017" name="Infect. Genet. Evol.">
        <title>The new phylogeny of the genus Mycobacterium: The old and the news.</title>
        <authorList>
            <person name="Tortoli E."/>
            <person name="Fedrizzi T."/>
            <person name="Meehan C.J."/>
            <person name="Trovato A."/>
            <person name="Grottola A."/>
            <person name="Giacobazzi E."/>
            <person name="Serpini G.F."/>
            <person name="Tagliazucchi S."/>
            <person name="Fabio A."/>
            <person name="Bettua C."/>
            <person name="Bertorelli R."/>
            <person name="Frascaro F."/>
            <person name="De Sanctis V."/>
            <person name="Pecorari M."/>
            <person name="Jousson O."/>
            <person name="Segata N."/>
            <person name="Cirillo D.M."/>
        </authorList>
    </citation>
    <scope>NUCLEOTIDE SEQUENCE [LARGE SCALE GENOMIC DNA]</scope>
    <source>
        <strain evidence="2 3">CIP1034565</strain>
    </source>
</reference>
<dbReference type="InterPro" id="IPR029062">
    <property type="entry name" value="Class_I_gatase-like"/>
</dbReference>
<proteinExistence type="predicted"/>
<gene>
    <name evidence="2" type="ORF">CQY22_001960</name>
</gene>
<evidence type="ECO:0000313" key="3">
    <source>
        <dbReference type="Proteomes" id="UP000230551"/>
    </source>
</evidence>
<feature type="domain" description="ThuA-like" evidence="1">
    <location>
        <begin position="23"/>
        <end position="212"/>
    </location>
</feature>
<comment type="caution">
    <text evidence="2">The sequence shown here is derived from an EMBL/GenBank/DDBJ whole genome shotgun (WGS) entry which is preliminary data.</text>
</comment>
<dbReference type="EMBL" id="PDCN02000001">
    <property type="protein sequence ID" value="PIB77719.1"/>
    <property type="molecule type" value="Genomic_DNA"/>
</dbReference>
<organism evidence="2 3">
    <name type="scientific">Mycolicibacterium brumae</name>
    <dbReference type="NCBI Taxonomy" id="85968"/>
    <lineage>
        <taxon>Bacteria</taxon>
        <taxon>Bacillati</taxon>
        <taxon>Actinomycetota</taxon>
        <taxon>Actinomycetes</taxon>
        <taxon>Mycobacteriales</taxon>
        <taxon>Mycobacteriaceae</taxon>
        <taxon>Mycolicibacterium</taxon>
    </lineage>
</organism>
<dbReference type="STRING" id="85968.GCA_900073015_01455"/>
<dbReference type="Gene3D" id="3.40.50.880">
    <property type="match status" value="1"/>
</dbReference>
<sequence>MSRVEAVLVCGGQWHDFEYARRELLGELAEFESVRTRVYDGYQAVDALPDAELLITYTCNLVPTPEQTAALTEFVGRGGRWLALHATNAAIVPAADGADHLFSTPPLPGDLPELLGSRFLGHPPIKPYTVTPAAPEHPLVAGIAPFTVTDELYVSELRPPLQVLLHTEFSGRSPGFEHGHTVDDEPRPVLYLKNHGRGAVCYFTLGHCRGRFDLQDLGVEDTGQVDRGSWTTPEFRVILRRCLRWAAYGTHRED</sequence>
<name>A0A2G5PHD9_9MYCO</name>
<keyword evidence="3" id="KW-1185">Reference proteome</keyword>
<accession>A0A2G5PHD9</accession>
<evidence type="ECO:0000259" key="1">
    <source>
        <dbReference type="Pfam" id="PF06283"/>
    </source>
</evidence>
<dbReference type="Proteomes" id="UP000230551">
    <property type="component" value="Unassembled WGS sequence"/>
</dbReference>
<evidence type="ECO:0000313" key="2">
    <source>
        <dbReference type="EMBL" id="PIB77719.1"/>
    </source>
</evidence>
<dbReference type="OrthoDB" id="9785923at2"/>
<dbReference type="Pfam" id="PF06283">
    <property type="entry name" value="ThuA"/>
    <property type="match status" value="1"/>
</dbReference>
<protein>
    <recommendedName>
        <fullName evidence="1">ThuA-like domain-containing protein</fullName>
    </recommendedName>
</protein>
<dbReference type="RefSeq" id="WP_090588054.1">
    <property type="nucleotide sequence ID" value="NZ_CP104302.1"/>
</dbReference>
<dbReference type="InterPro" id="IPR029010">
    <property type="entry name" value="ThuA-like"/>
</dbReference>
<dbReference type="CDD" id="cd03143">
    <property type="entry name" value="A4_beta-galactosidase_middle_domain"/>
    <property type="match status" value="1"/>
</dbReference>
<dbReference type="SUPFAM" id="SSF52317">
    <property type="entry name" value="Class I glutamine amidotransferase-like"/>
    <property type="match status" value="1"/>
</dbReference>
<dbReference type="AlphaFoldDB" id="A0A2G5PHD9"/>